<dbReference type="Proteomes" id="UP000008177">
    <property type="component" value="Unplaced contigs"/>
</dbReference>
<gene>
    <name evidence="2" type="ORF">BofuT4_P020400.1</name>
</gene>
<evidence type="ECO:0000313" key="2">
    <source>
        <dbReference type="EMBL" id="CCD51734.1"/>
    </source>
</evidence>
<dbReference type="InParanoid" id="G2YJ47"/>
<dbReference type="EMBL" id="FQ790337">
    <property type="protein sequence ID" value="CCD51734.1"/>
    <property type="molecule type" value="Genomic_DNA"/>
</dbReference>
<sequence length="141" mass="15417">MPFGVRWLLARLMDGEIDQNYLHATGGTGFYFVLPLAGEKGERTYGVHSTCGYGAATMYTEVSKLPEFIRSSEPLHASHYARATHRHAKRVCHGRNKAADPTSRKTSSPSLTRVGASMILGSGSGSSPSHLNHFRFQASKH</sequence>
<feature type="region of interest" description="Disordered" evidence="1">
    <location>
        <begin position="85"/>
        <end position="141"/>
    </location>
</feature>
<protein>
    <submittedName>
        <fullName evidence="2">Uncharacterized protein</fullName>
    </submittedName>
</protein>
<organism evidence="2 3">
    <name type="scientific">Botryotinia fuckeliana (strain T4)</name>
    <name type="common">Noble rot fungus</name>
    <name type="synonym">Botrytis cinerea</name>
    <dbReference type="NCBI Taxonomy" id="999810"/>
    <lineage>
        <taxon>Eukaryota</taxon>
        <taxon>Fungi</taxon>
        <taxon>Dikarya</taxon>
        <taxon>Ascomycota</taxon>
        <taxon>Pezizomycotina</taxon>
        <taxon>Leotiomycetes</taxon>
        <taxon>Helotiales</taxon>
        <taxon>Sclerotiniaceae</taxon>
        <taxon>Botrytis</taxon>
    </lineage>
</organism>
<accession>G2YJ47</accession>
<name>G2YJ47_BOTF4</name>
<feature type="compositionally biased region" description="Basic residues" evidence="1">
    <location>
        <begin position="85"/>
        <end position="96"/>
    </location>
</feature>
<proteinExistence type="predicted"/>
<evidence type="ECO:0000313" key="3">
    <source>
        <dbReference type="Proteomes" id="UP000008177"/>
    </source>
</evidence>
<dbReference type="HOGENOM" id="CLU_1825009_0_0_1"/>
<dbReference type="AlphaFoldDB" id="G2YJ47"/>
<reference evidence="3" key="1">
    <citation type="journal article" date="2011" name="PLoS Genet.">
        <title>Genomic analysis of the necrotrophic fungal pathogens Sclerotinia sclerotiorum and Botrytis cinerea.</title>
        <authorList>
            <person name="Amselem J."/>
            <person name="Cuomo C.A."/>
            <person name="van Kan J.A."/>
            <person name="Viaud M."/>
            <person name="Benito E.P."/>
            <person name="Couloux A."/>
            <person name="Coutinho P.M."/>
            <person name="de Vries R.P."/>
            <person name="Dyer P.S."/>
            <person name="Fillinger S."/>
            <person name="Fournier E."/>
            <person name="Gout L."/>
            <person name="Hahn M."/>
            <person name="Kohn L."/>
            <person name="Lapalu N."/>
            <person name="Plummer K.M."/>
            <person name="Pradier J.M."/>
            <person name="Quevillon E."/>
            <person name="Sharon A."/>
            <person name="Simon A."/>
            <person name="ten Have A."/>
            <person name="Tudzynski B."/>
            <person name="Tudzynski P."/>
            <person name="Wincker P."/>
            <person name="Andrew M."/>
            <person name="Anthouard V."/>
            <person name="Beever R.E."/>
            <person name="Beffa R."/>
            <person name="Benoit I."/>
            <person name="Bouzid O."/>
            <person name="Brault B."/>
            <person name="Chen Z."/>
            <person name="Choquer M."/>
            <person name="Collemare J."/>
            <person name="Cotton P."/>
            <person name="Danchin E.G."/>
            <person name="Da Silva C."/>
            <person name="Gautier A."/>
            <person name="Giraud C."/>
            <person name="Giraud T."/>
            <person name="Gonzalez C."/>
            <person name="Grossetete S."/>
            <person name="Guldener U."/>
            <person name="Henrissat B."/>
            <person name="Howlett B.J."/>
            <person name="Kodira C."/>
            <person name="Kretschmer M."/>
            <person name="Lappartient A."/>
            <person name="Leroch M."/>
            <person name="Levis C."/>
            <person name="Mauceli E."/>
            <person name="Neuveglise C."/>
            <person name="Oeser B."/>
            <person name="Pearson M."/>
            <person name="Poulain J."/>
            <person name="Poussereau N."/>
            <person name="Quesneville H."/>
            <person name="Rascle C."/>
            <person name="Schumacher J."/>
            <person name="Segurens B."/>
            <person name="Sexton A."/>
            <person name="Silva E."/>
            <person name="Sirven C."/>
            <person name="Soanes D.M."/>
            <person name="Talbot N.J."/>
            <person name="Templeton M."/>
            <person name="Yandava C."/>
            <person name="Yarden O."/>
            <person name="Zeng Q."/>
            <person name="Rollins J.A."/>
            <person name="Lebrun M.H."/>
            <person name="Dickman M."/>
        </authorList>
    </citation>
    <scope>NUCLEOTIDE SEQUENCE [LARGE SCALE GENOMIC DNA]</scope>
    <source>
        <strain evidence="3">T4</strain>
    </source>
</reference>
<evidence type="ECO:0000256" key="1">
    <source>
        <dbReference type="SAM" id="MobiDB-lite"/>
    </source>
</evidence>